<reference evidence="2 3" key="1">
    <citation type="submission" date="2020-02" db="EMBL/GenBank/DDBJ databases">
        <title>Rhodobacter translucens sp. nov., a novel bacterium isolated from activated sludge.</title>
        <authorList>
            <person name="Liu J."/>
        </authorList>
    </citation>
    <scope>NUCLEOTIDE SEQUENCE [LARGE SCALE GENOMIC DNA]</scope>
    <source>
        <strain evidence="2 3">HX-7-19</strain>
    </source>
</reference>
<keyword evidence="3" id="KW-1185">Reference proteome</keyword>
<gene>
    <name evidence="2" type="ORF">G5V65_11165</name>
</gene>
<organism evidence="2 3">
    <name type="scientific">Paragemmobacter kunshanensis</name>
    <dbReference type="NCBI Taxonomy" id="2583234"/>
    <lineage>
        <taxon>Bacteria</taxon>
        <taxon>Pseudomonadati</taxon>
        <taxon>Pseudomonadota</taxon>
        <taxon>Alphaproteobacteria</taxon>
        <taxon>Rhodobacterales</taxon>
        <taxon>Paracoccaceae</taxon>
        <taxon>Paragemmobacter</taxon>
    </lineage>
</organism>
<evidence type="ECO:0000256" key="1">
    <source>
        <dbReference type="SAM" id="MobiDB-lite"/>
    </source>
</evidence>
<proteinExistence type="predicted"/>
<comment type="caution">
    <text evidence="2">The sequence shown here is derived from an EMBL/GenBank/DDBJ whole genome shotgun (WGS) entry which is preliminary data.</text>
</comment>
<feature type="compositionally biased region" description="Basic and acidic residues" evidence="1">
    <location>
        <begin position="65"/>
        <end position="80"/>
    </location>
</feature>
<feature type="compositionally biased region" description="Acidic residues" evidence="1">
    <location>
        <begin position="13"/>
        <end position="41"/>
    </location>
</feature>
<evidence type="ECO:0000313" key="3">
    <source>
        <dbReference type="Proteomes" id="UP000474758"/>
    </source>
</evidence>
<feature type="region of interest" description="Disordered" evidence="1">
    <location>
        <begin position="1"/>
        <end position="80"/>
    </location>
</feature>
<feature type="compositionally biased region" description="Low complexity" evidence="1">
    <location>
        <begin position="42"/>
        <end position="51"/>
    </location>
</feature>
<dbReference type="EMBL" id="JAALFE010000010">
    <property type="protein sequence ID" value="NGQ91457.1"/>
    <property type="molecule type" value="Genomic_DNA"/>
</dbReference>
<accession>A0A6M1TUP4</accession>
<protein>
    <submittedName>
        <fullName evidence="2">Uncharacterized protein</fullName>
    </submittedName>
</protein>
<sequence length="246" mass="27172">MGDDTMSDKLAFLDDEQPEPEAEVSEAVEAEEIEAEGEGQGEPEAAPPAAVEAEKPGAIPISALLDERERRQKAEREAEELRQWRAQIEAKQKAQPAPDFFTDPDQRLQYERNQFQAQFTALKLQQSRFLAERDFGAEEVKAAYAYFDQHPHLSQQLLEHPSPFHAAVEFYKRQRVAEEIGADPEAWKASQMEAIKEQLRAEIMAELGGTAQPKPRLPGSLASAPAAGKAGEPRAKGSAFDAAFGS</sequence>
<evidence type="ECO:0000313" key="2">
    <source>
        <dbReference type="EMBL" id="NGQ91457.1"/>
    </source>
</evidence>
<name>A0A6M1TUP4_9RHOB</name>
<feature type="region of interest" description="Disordered" evidence="1">
    <location>
        <begin position="207"/>
        <end position="246"/>
    </location>
</feature>
<dbReference type="AlphaFoldDB" id="A0A6M1TUP4"/>
<dbReference type="Proteomes" id="UP000474758">
    <property type="component" value="Unassembled WGS sequence"/>
</dbReference>
<dbReference type="RefSeq" id="WP_165050025.1">
    <property type="nucleotide sequence ID" value="NZ_JAALFE010000010.1"/>
</dbReference>